<feature type="non-terminal residue" evidence="2">
    <location>
        <position position="1"/>
    </location>
</feature>
<dbReference type="Proteomes" id="UP000485058">
    <property type="component" value="Unassembled WGS sequence"/>
</dbReference>
<keyword evidence="1" id="KW-0812">Transmembrane</keyword>
<keyword evidence="1" id="KW-1133">Transmembrane helix</keyword>
<dbReference type="AlphaFoldDB" id="A0A699ZHW6"/>
<evidence type="ECO:0000313" key="2">
    <source>
        <dbReference type="EMBL" id="GFH18358.1"/>
    </source>
</evidence>
<name>A0A699ZHW6_HAELA</name>
<feature type="transmembrane region" description="Helical" evidence="1">
    <location>
        <begin position="15"/>
        <end position="38"/>
    </location>
</feature>
<keyword evidence="1" id="KW-0472">Membrane</keyword>
<organism evidence="2 3">
    <name type="scientific">Haematococcus lacustris</name>
    <name type="common">Green alga</name>
    <name type="synonym">Haematococcus pluvialis</name>
    <dbReference type="NCBI Taxonomy" id="44745"/>
    <lineage>
        <taxon>Eukaryota</taxon>
        <taxon>Viridiplantae</taxon>
        <taxon>Chlorophyta</taxon>
        <taxon>core chlorophytes</taxon>
        <taxon>Chlorophyceae</taxon>
        <taxon>CS clade</taxon>
        <taxon>Chlamydomonadales</taxon>
        <taxon>Haematococcaceae</taxon>
        <taxon>Haematococcus</taxon>
    </lineage>
</organism>
<evidence type="ECO:0000313" key="3">
    <source>
        <dbReference type="Proteomes" id="UP000485058"/>
    </source>
</evidence>
<gene>
    <name evidence="2" type="ORF">HaLaN_15152</name>
</gene>
<protein>
    <submittedName>
        <fullName evidence="2">Uncharacterized protein</fullName>
    </submittedName>
</protein>
<comment type="caution">
    <text evidence="2">The sequence shown here is derived from an EMBL/GenBank/DDBJ whole genome shotgun (WGS) entry which is preliminary data.</text>
</comment>
<proteinExistence type="predicted"/>
<sequence length="106" mass="10788">MADCLLKHPHMLLTYLGWAVIPLTLSVTVVSPSLPLLYSPSFLTRAYIGVGPLGTTQRKGTTVPQQAATAGPWVACLAAACSPAQGTPWLAASAALATSTAPVGAT</sequence>
<dbReference type="EMBL" id="BLLF01001290">
    <property type="protein sequence ID" value="GFH18358.1"/>
    <property type="molecule type" value="Genomic_DNA"/>
</dbReference>
<accession>A0A699ZHW6</accession>
<reference evidence="2 3" key="1">
    <citation type="submission" date="2020-02" db="EMBL/GenBank/DDBJ databases">
        <title>Draft genome sequence of Haematococcus lacustris strain NIES-144.</title>
        <authorList>
            <person name="Morimoto D."/>
            <person name="Nakagawa S."/>
            <person name="Yoshida T."/>
            <person name="Sawayama S."/>
        </authorList>
    </citation>
    <scope>NUCLEOTIDE SEQUENCE [LARGE SCALE GENOMIC DNA]</scope>
    <source>
        <strain evidence="2 3">NIES-144</strain>
    </source>
</reference>
<keyword evidence="3" id="KW-1185">Reference proteome</keyword>
<evidence type="ECO:0000256" key="1">
    <source>
        <dbReference type="SAM" id="Phobius"/>
    </source>
</evidence>